<accession>A0A0E9VU59</accession>
<protein>
    <submittedName>
        <fullName evidence="1">Uncharacterized protein</fullName>
    </submittedName>
</protein>
<evidence type="ECO:0000313" key="1">
    <source>
        <dbReference type="EMBL" id="JAH81704.1"/>
    </source>
</evidence>
<dbReference type="EMBL" id="GBXM01026873">
    <property type="protein sequence ID" value="JAH81704.1"/>
    <property type="molecule type" value="Transcribed_RNA"/>
</dbReference>
<reference evidence="1" key="2">
    <citation type="journal article" date="2015" name="Fish Shellfish Immunol.">
        <title>Early steps in the European eel (Anguilla anguilla)-Vibrio vulnificus interaction in the gills: Role of the RtxA13 toxin.</title>
        <authorList>
            <person name="Callol A."/>
            <person name="Pajuelo D."/>
            <person name="Ebbesson L."/>
            <person name="Teles M."/>
            <person name="MacKenzie S."/>
            <person name="Amaro C."/>
        </authorList>
    </citation>
    <scope>NUCLEOTIDE SEQUENCE</scope>
</reference>
<name>A0A0E9VU59_ANGAN</name>
<proteinExistence type="predicted"/>
<reference evidence="1" key="1">
    <citation type="submission" date="2014-11" db="EMBL/GenBank/DDBJ databases">
        <authorList>
            <person name="Amaro Gonzalez C."/>
        </authorList>
    </citation>
    <scope>NUCLEOTIDE SEQUENCE</scope>
</reference>
<sequence>MLTGHCCKAVLYKGVKADDKCLVSIGFLKYG</sequence>
<dbReference type="AlphaFoldDB" id="A0A0E9VU59"/>
<organism evidence="1">
    <name type="scientific">Anguilla anguilla</name>
    <name type="common">European freshwater eel</name>
    <name type="synonym">Muraena anguilla</name>
    <dbReference type="NCBI Taxonomy" id="7936"/>
    <lineage>
        <taxon>Eukaryota</taxon>
        <taxon>Metazoa</taxon>
        <taxon>Chordata</taxon>
        <taxon>Craniata</taxon>
        <taxon>Vertebrata</taxon>
        <taxon>Euteleostomi</taxon>
        <taxon>Actinopterygii</taxon>
        <taxon>Neopterygii</taxon>
        <taxon>Teleostei</taxon>
        <taxon>Anguilliformes</taxon>
        <taxon>Anguillidae</taxon>
        <taxon>Anguilla</taxon>
    </lineage>
</organism>